<dbReference type="OrthoDB" id="2560734at2759"/>
<reference evidence="3" key="4">
    <citation type="submission" date="2024-02" db="EMBL/GenBank/DDBJ databases">
        <title>Comparative genomics of Cryptococcus and Kwoniella reveals pathogenesis evolution and contrasting modes of karyotype evolution via chromosome fusion or intercentromeric recombination.</title>
        <authorList>
            <person name="Coelho M.A."/>
            <person name="David-Palma M."/>
            <person name="Shea T."/>
            <person name="Bowers K."/>
            <person name="McGinley-Smith S."/>
            <person name="Mohammad A.W."/>
            <person name="Gnirke A."/>
            <person name="Yurkov A.M."/>
            <person name="Nowrousian M."/>
            <person name="Sun S."/>
            <person name="Cuomo C.A."/>
            <person name="Heitman J."/>
        </authorList>
    </citation>
    <scope>NUCLEOTIDE SEQUENCE</scope>
    <source>
        <strain evidence="3">CBS 10118</strain>
    </source>
</reference>
<evidence type="ECO:0000313" key="4">
    <source>
        <dbReference type="Proteomes" id="UP000092730"/>
    </source>
</evidence>
<dbReference type="EMBL" id="KV700382">
    <property type="protein sequence ID" value="OCF21271.1"/>
    <property type="molecule type" value="Genomic_DNA"/>
</dbReference>
<evidence type="ECO:0000256" key="1">
    <source>
        <dbReference type="SAM" id="MobiDB-lite"/>
    </source>
</evidence>
<dbReference type="GeneID" id="30213342"/>
<evidence type="ECO:0000313" key="3">
    <source>
        <dbReference type="EMBL" id="WVW82969.1"/>
    </source>
</evidence>
<feature type="region of interest" description="Disordered" evidence="1">
    <location>
        <begin position="65"/>
        <end position="88"/>
    </location>
</feature>
<organism evidence="2">
    <name type="scientific">Kwoniella bestiolae CBS 10118</name>
    <dbReference type="NCBI Taxonomy" id="1296100"/>
    <lineage>
        <taxon>Eukaryota</taxon>
        <taxon>Fungi</taxon>
        <taxon>Dikarya</taxon>
        <taxon>Basidiomycota</taxon>
        <taxon>Agaricomycotina</taxon>
        <taxon>Tremellomycetes</taxon>
        <taxon>Tremellales</taxon>
        <taxon>Cryptococcaceae</taxon>
        <taxon>Kwoniella</taxon>
    </lineage>
</organism>
<gene>
    <name evidence="2" type="ORF">I302_08943</name>
    <name evidence="3" type="ORF">I302_104985</name>
</gene>
<name>A0A1B9FR79_9TREE</name>
<protein>
    <submittedName>
        <fullName evidence="2">Uncharacterized protein</fullName>
    </submittedName>
</protein>
<evidence type="ECO:0000313" key="2">
    <source>
        <dbReference type="EMBL" id="OCF21271.1"/>
    </source>
</evidence>
<dbReference type="KEGG" id="kbi:30213342"/>
<reference evidence="2" key="3">
    <citation type="submission" date="2016-07" db="EMBL/GenBank/DDBJ databases">
        <title>Evolution of pathogenesis and genome organization in the Tremellales.</title>
        <authorList>
            <person name="Cuomo C."/>
            <person name="Litvintseva A."/>
            <person name="Heitman J."/>
            <person name="Chen Y."/>
            <person name="Sun S."/>
            <person name="Springer D."/>
            <person name="Dromer F."/>
            <person name="Young S."/>
            <person name="Zeng Q."/>
            <person name="Chapman S."/>
            <person name="Gujja S."/>
            <person name="Saif S."/>
            <person name="Birren B."/>
        </authorList>
    </citation>
    <scope>NUCLEOTIDE SEQUENCE</scope>
    <source>
        <strain evidence="2">CBS 10118</strain>
    </source>
</reference>
<proteinExistence type="predicted"/>
<dbReference type="RefSeq" id="XP_019042341.1">
    <property type="nucleotide sequence ID" value="XM_019195518.1"/>
</dbReference>
<keyword evidence="4" id="KW-1185">Reference proteome</keyword>
<sequence>MSFRTSLLRAPLPRARTPLLSISARQLTTQSARPLRTLPQAYTNVLGRRGLNTSQTVNLEASRALADGGMEEAPHSGINVDKPTRMDT</sequence>
<dbReference type="AlphaFoldDB" id="A0A1B9FR79"/>
<dbReference type="VEuPathDB" id="FungiDB:I302_08943"/>
<reference evidence="3" key="2">
    <citation type="submission" date="2013-07" db="EMBL/GenBank/DDBJ databases">
        <authorList>
            <consortium name="The Broad Institute Genome Sequencing Platform"/>
            <person name="Cuomo C."/>
            <person name="Litvintseva A."/>
            <person name="Chen Y."/>
            <person name="Heitman J."/>
            <person name="Sun S."/>
            <person name="Springer D."/>
            <person name="Dromer F."/>
            <person name="Young S.K."/>
            <person name="Zeng Q."/>
            <person name="Gargeya S."/>
            <person name="Fitzgerald M."/>
            <person name="Abouelleil A."/>
            <person name="Alvarado L."/>
            <person name="Berlin A.M."/>
            <person name="Chapman S.B."/>
            <person name="Dewar J."/>
            <person name="Goldberg J."/>
            <person name="Griggs A."/>
            <person name="Gujja S."/>
            <person name="Hansen M."/>
            <person name="Howarth C."/>
            <person name="Imamovic A."/>
            <person name="Larimer J."/>
            <person name="McCowan C."/>
            <person name="Murphy C."/>
            <person name="Pearson M."/>
            <person name="Priest M."/>
            <person name="Roberts A."/>
            <person name="Saif S."/>
            <person name="Shea T."/>
            <person name="Sykes S."/>
            <person name="Wortman J."/>
            <person name="Nusbaum C."/>
            <person name="Birren B."/>
        </authorList>
    </citation>
    <scope>NUCLEOTIDE SEQUENCE</scope>
    <source>
        <strain evidence="3">CBS 10118</strain>
    </source>
</reference>
<accession>A0A1B9FR79</accession>
<dbReference type="EMBL" id="CP144543">
    <property type="protein sequence ID" value="WVW82969.1"/>
    <property type="molecule type" value="Genomic_DNA"/>
</dbReference>
<reference evidence="2" key="1">
    <citation type="submission" date="2013-07" db="EMBL/GenBank/DDBJ databases">
        <title>The Genome Sequence of Cryptococcus bestiolae CBS10118.</title>
        <authorList>
            <consortium name="The Broad Institute Genome Sequencing Platform"/>
            <person name="Cuomo C."/>
            <person name="Litvintseva A."/>
            <person name="Chen Y."/>
            <person name="Heitman J."/>
            <person name="Sun S."/>
            <person name="Springer D."/>
            <person name="Dromer F."/>
            <person name="Young S.K."/>
            <person name="Zeng Q."/>
            <person name="Gargeya S."/>
            <person name="Fitzgerald M."/>
            <person name="Abouelleil A."/>
            <person name="Alvarado L."/>
            <person name="Berlin A.M."/>
            <person name="Chapman S.B."/>
            <person name="Dewar J."/>
            <person name="Goldberg J."/>
            <person name="Griggs A."/>
            <person name="Gujja S."/>
            <person name="Hansen M."/>
            <person name="Howarth C."/>
            <person name="Imamovic A."/>
            <person name="Larimer J."/>
            <person name="McCowan C."/>
            <person name="Murphy C."/>
            <person name="Pearson M."/>
            <person name="Priest M."/>
            <person name="Roberts A."/>
            <person name="Saif S."/>
            <person name="Shea T."/>
            <person name="Sykes S."/>
            <person name="Wortman J."/>
            <person name="Nusbaum C."/>
            <person name="Birren B."/>
        </authorList>
    </citation>
    <scope>NUCLEOTIDE SEQUENCE [LARGE SCALE GENOMIC DNA]</scope>
    <source>
        <strain evidence="2">CBS 10118</strain>
    </source>
</reference>
<dbReference type="STRING" id="1296100.A0A1B9FR79"/>
<dbReference type="Proteomes" id="UP000092730">
    <property type="component" value="Chromosome 3"/>
</dbReference>